<dbReference type="RefSeq" id="WP_127802596.1">
    <property type="nucleotide sequence ID" value="NZ_SACY01000001.1"/>
</dbReference>
<evidence type="ECO:0000256" key="1">
    <source>
        <dbReference type="ARBA" id="ARBA00023015"/>
    </source>
</evidence>
<dbReference type="NCBIfam" id="NF033788">
    <property type="entry name" value="HTH_metalloreg"/>
    <property type="match status" value="1"/>
</dbReference>
<evidence type="ECO:0000259" key="5">
    <source>
        <dbReference type="PROSITE" id="PS50987"/>
    </source>
</evidence>
<dbReference type="Pfam" id="PF01022">
    <property type="entry name" value="HTH_5"/>
    <property type="match status" value="1"/>
</dbReference>
<dbReference type="SMART" id="SM00418">
    <property type="entry name" value="HTH_ARSR"/>
    <property type="match status" value="1"/>
</dbReference>
<comment type="caution">
    <text evidence="6">The sequence shown here is derived from an EMBL/GenBank/DDBJ whole genome shotgun (WGS) entry which is preliminary data.</text>
</comment>
<organism evidence="6 7">
    <name type="scientific">Sandaracinomonas limnophila</name>
    <dbReference type="NCBI Taxonomy" id="1862386"/>
    <lineage>
        <taxon>Bacteria</taxon>
        <taxon>Pseudomonadati</taxon>
        <taxon>Bacteroidota</taxon>
        <taxon>Cytophagia</taxon>
        <taxon>Cytophagales</taxon>
        <taxon>Flectobacillaceae</taxon>
        <taxon>Sandaracinomonas</taxon>
    </lineage>
</organism>
<keyword evidence="2" id="KW-0238">DNA-binding</keyword>
<sequence length="118" mass="13667">MSIEQITKAIGDESRKKILDLLTVGELPATALFEQFEYAAPTISRHLSVLKEAGLVNTRREGVFIYYSLNKETFKELEEWLEAFVPVKIKVKQERTERATSPRPPKKENTFDKFQSEF</sequence>
<dbReference type="InterPro" id="IPR036388">
    <property type="entry name" value="WH-like_DNA-bd_sf"/>
</dbReference>
<reference evidence="6 7" key="1">
    <citation type="submission" date="2019-01" db="EMBL/GenBank/DDBJ databases">
        <authorList>
            <person name="Chen W.-M."/>
        </authorList>
    </citation>
    <scope>NUCLEOTIDE SEQUENCE [LARGE SCALE GENOMIC DNA]</scope>
    <source>
        <strain evidence="6 7">FSY-15</strain>
    </source>
</reference>
<evidence type="ECO:0000313" key="7">
    <source>
        <dbReference type="Proteomes" id="UP000282832"/>
    </source>
</evidence>
<dbReference type="GO" id="GO:0003677">
    <property type="term" value="F:DNA binding"/>
    <property type="evidence" value="ECO:0007669"/>
    <property type="project" value="UniProtKB-KW"/>
</dbReference>
<dbReference type="Proteomes" id="UP000282832">
    <property type="component" value="Unassembled WGS sequence"/>
</dbReference>
<dbReference type="PROSITE" id="PS50987">
    <property type="entry name" value="HTH_ARSR_2"/>
    <property type="match status" value="1"/>
</dbReference>
<accession>A0A437PXQ8</accession>
<evidence type="ECO:0000256" key="4">
    <source>
        <dbReference type="SAM" id="MobiDB-lite"/>
    </source>
</evidence>
<dbReference type="GO" id="GO:0003700">
    <property type="term" value="F:DNA-binding transcription factor activity"/>
    <property type="evidence" value="ECO:0007669"/>
    <property type="project" value="InterPro"/>
</dbReference>
<name>A0A437PXQ8_9BACT</name>
<dbReference type="Gene3D" id="1.10.10.10">
    <property type="entry name" value="Winged helix-like DNA-binding domain superfamily/Winged helix DNA-binding domain"/>
    <property type="match status" value="1"/>
</dbReference>
<dbReference type="AlphaFoldDB" id="A0A437PXQ8"/>
<dbReference type="InterPro" id="IPR011991">
    <property type="entry name" value="ArsR-like_HTH"/>
</dbReference>
<evidence type="ECO:0000256" key="3">
    <source>
        <dbReference type="ARBA" id="ARBA00023163"/>
    </source>
</evidence>
<dbReference type="SUPFAM" id="SSF46785">
    <property type="entry name" value="Winged helix' DNA-binding domain"/>
    <property type="match status" value="1"/>
</dbReference>
<proteinExistence type="predicted"/>
<evidence type="ECO:0000313" key="6">
    <source>
        <dbReference type="EMBL" id="RVU27045.1"/>
    </source>
</evidence>
<protein>
    <submittedName>
        <fullName evidence="6">Transcriptional regulator</fullName>
    </submittedName>
</protein>
<keyword evidence="3" id="KW-0804">Transcription</keyword>
<dbReference type="PANTHER" id="PTHR33154:SF33">
    <property type="entry name" value="TRANSCRIPTIONAL REPRESSOR SDPR"/>
    <property type="match status" value="1"/>
</dbReference>
<keyword evidence="1" id="KW-0805">Transcription regulation</keyword>
<evidence type="ECO:0000256" key="2">
    <source>
        <dbReference type="ARBA" id="ARBA00023125"/>
    </source>
</evidence>
<dbReference type="InterPro" id="IPR051081">
    <property type="entry name" value="HTH_MetalResp_TranReg"/>
</dbReference>
<dbReference type="PANTHER" id="PTHR33154">
    <property type="entry name" value="TRANSCRIPTIONAL REGULATOR, ARSR FAMILY"/>
    <property type="match status" value="1"/>
</dbReference>
<gene>
    <name evidence="6" type="ORF">EOJ36_03350</name>
</gene>
<dbReference type="CDD" id="cd00090">
    <property type="entry name" value="HTH_ARSR"/>
    <property type="match status" value="1"/>
</dbReference>
<dbReference type="PRINTS" id="PR00778">
    <property type="entry name" value="HTHARSR"/>
</dbReference>
<dbReference type="OrthoDB" id="9799175at2"/>
<dbReference type="InterPro" id="IPR036390">
    <property type="entry name" value="WH_DNA-bd_sf"/>
</dbReference>
<feature type="domain" description="HTH arsR-type" evidence="5">
    <location>
        <begin position="1"/>
        <end position="92"/>
    </location>
</feature>
<dbReference type="EMBL" id="SACY01000001">
    <property type="protein sequence ID" value="RVU27045.1"/>
    <property type="molecule type" value="Genomic_DNA"/>
</dbReference>
<feature type="region of interest" description="Disordered" evidence="4">
    <location>
        <begin position="93"/>
        <end position="118"/>
    </location>
</feature>
<dbReference type="InterPro" id="IPR001845">
    <property type="entry name" value="HTH_ArsR_DNA-bd_dom"/>
</dbReference>
<keyword evidence="7" id="KW-1185">Reference proteome</keyword>